<evidence type="ECO:0000313" key="1">
    <source>
        <dbReference type="EMBL" id="OCH92496.1"/>
    </source>
</evidence>
<name>A0A8E2AXR9_9APHY</name>
<sequence length="706" mass="77046">MDGSMSTPIGSAGQYPAATLLSTLQTLASHEALDSQSLHPFSSSPGFPLTLLREISEVTKQVSQSLHAHLSLPLSNPKQLSLYREHATIAHTVILSDQSIQQTLTSLRKRAGITYGEDIPLERSSIVDWCVARVEAWAASAGMETFREEEREGRMTVVLGGKVLVVDIDFSVDRSNPDAPTLDVANLKTSYAIPNGTTGSTTEGSRSLDGFLADSLRVYLNEVQKDAAHQDNIEAARMSGLLADHLAYLMKLDHLALTEGDGGLRWFRDLDTLALKVEEFSMHEAEVISFGMGPDVTAAPLDVFLMRAHTLPLPYLTTPSLSFLIYLSPAAYLSLLRSSTVSTSPPQDPQHKLPRVDVPLSHLRSKLAAHPRPLGATIASLVLIPQSDAAFLLDPIVVPALASRPTFLLLPSGADIEHEFPHLTELSPVALDFPSRWVLDFTENGKYRGVVMNQSRMREIELIVNPFSGMDHMSSGPMMSFGTGSWLDLLFNPDHQISPERYTARYVSPTSAHPPLQLRLSTPEEPGFVLEKVPVRTIKEVWGILEVVREQCWLNETLLACQWMPEGLDIGGNYEDMNGSNATEEELQAVLAGTLNPRRIPVNIHLPSTPVSDPLLYSADLSSLAVSDGQHPGRAKIVMSAPERPPMSGLVEITVTFDPSRPRGVALDIRGAMGADIRLEALEEVCRRGGIFGLPGRVWSKAHSSG</sequence>
<accession>A0A8E2AXR9</accession>
<dbReference type="Proteomes" id="UP000250043">
    <property type="component" value="Unassembled WGS sequence"/>
</dbReference>
<dbReference type="AlphaFoldDB" id="A0A8E2AXR9"/>
<keyword evidence="2" id="KW-1185">Reference proteome</keyword>
<dbReference type="OrthoDB" id="544685at2759"/>
<evidence type="ECO:0008006" key="3">
    <source>
        <dbReference type="Google" id="ProtNLM"/>
    </source>
</evidence>
<dbReference type="EMBL" id="KV722368">
    <property type="protein sequence ID" value="OCH92496.1"/>
    <property type="molecule type" value="Genomic_DNA"/>
</dbReference>
<organism evidence="1 2">
    <name type="scientific">Obba rivulosa</name>
    <dbReference type="NCBI Taxonomy" id="1052685"/>
    <lineage>
        <taxon>Eukaryota</taxon>
        <taxon>Fungi</taxon>
        <taxon>Dikarya</taxon>
        <taxon>Basidiomycota</taxon>
        <taxon>Agaricomycotina</taxon>
        <taxon>Agaricomycetes</taxon>
        <taxon>Polyporales</taxon>
        <taxon>Gelatoporiaceae</taxon>
        <taxon>Obba</taxon>
    </lineage>
</organism>
<proteinExistence type="predicted"/>
<evidence type="ECO:0000313" key="2">
    <source>
        <dbReference type="Proteomes" id="UP000250043"/>
    </source>
</evidence>
<reference evidence="1 2" key="1">
    <citation type="submission" date="2016-07" db="EMBL/GenBank/DDBJ databases">
        <title>Draft genome of the white-rot fungus Obba rivulosa 3A-2.</title>
        <authorList>
            <consortium name="DOE Joint Genome Institute"/>
            <person name="Miettinen O."/>
            <person name="Riley R."/>
            <person name="Acob R."/>
            <person name="Barry K."/>
            <person name="Cullen D."/>
            <person name="De Vries R."/>
            <person name="Hainaut M."/>
            <person name="Hatakka A."/>
            <person name="Henrissat B."/>
            <person name="Hilden K."/>
            <person name="Kuo R."/>
            <person name="Labutti K."/>
            <person name="Lipzen A."/>
            <person name="Makela M.R."/>
            <person name="Sandor L."/>
            <person name="Spatafora J.W."/>
            <person name="Grigoriev I.V."/>
            <person name="Hibbett D.S."/>
        </authorList>
    </citation>
    <scope>NUCLEOTIDE SEQUENCE [LARGE SCALE GENOMIC DNA]</scope>
    <source>
        <strain evidence="1 2">3A-2</strain>
    </source>
</reference>
<gene>
    <name evidence="1" type="ORF">OBBRIDRAFT_886227</name>
</gene>
<protein>
    <recommendedName>
        <fullName evidence="3">Mediator complex subunit 1</fullName>
    </recommendedName>
</protein>